<reference evidence="2" key="2">
    <citation type="submission" date="2023-05" db="EMBL/GenBank/DDBJ databases">
        <authorList>
            <consortium name="Lawrence Berkeley National Laboratory"/>
            <person name="Steindorff A."/>
            <person name="Hensen N."/>
            <person name="Bonometti L."/>
            <person name="Westerberg I."/>
            <person name="Brannstrom I.O."/>
            <person name="Guillou S."/>
            <person name="Cros-Aarteil S."/>
            <person name="Calhoun S."/>
            <person name="Haridas S."/>
            <person name="Kuo A."/>
            <person name="Mondo S."/>
            <person name="Pangilinan J."/>
            <person name="Riley R."/>
            <person name="Labutti K."/>
            <person name="Andreopoulos B."/>
            <person name="Lipzen A."/>
            <person name="Chen C."/>
            <person name="Yanf M."/>
            <person name="Daum C."/>
            <person name="Ng V."/>
            <person name="Clum A."/>
            <person name="Ohm R."/>
            <person name="Martin F."/>
            <person name="Silar P."/>
            <person name="Natvig D."/>
            <person name="Lalanne C."/>
            <person name="Gautier V."/>
            <person name="Ament-Velasquez S.L."/>
            <person name="Kruys A."/>
            <person name="Hutchinson M.I."/>
            <person name="Powell A.J."/>
            <person name="Barry K."/>
            <person name="Miller A.N."/>
            <person name="Grigoriev I.V."/>
            <person name="Debuchy R."/>
            <person name="Gladieux P."/>
            <person name="Thoren M.H."/>
            <person name="Johannesson H."/>
        </authorList>
    </citation>
    <scope>NUCLEOTIDE SEQUENCE</scope>
    <source>
        <strain evidence="2">CBS 532.94</strain>
    </source>
</reference>
<evidence type="ECO:0000313" key="3">
    <source>
        <dbReference type="Proteomes" id="UP001303760"/>
    </source>
</evidence>
<dbReference type="EMBL" id="MU860325">
    <property type="protein sequence ID" value="KAK4234807.1"/>
    <property type="molecule type" value="Genomic_DNA"/>
</dbReference>
<gene>
    <name evidence="2" type="ORF">C8A03DRAFT_46930</name>
</gene>
<dbReference type="AlphaFoldDB" id="A0AAN7C4B6"/>
<sequence length="445" mass="50217">MAPFLHDDDRRCNGRIQPAYQIPTKTGRGAANHMDPGLLLKTYASITEPDCAEDISVALEWKLLLPLLARGAEDPQPEDGRPIVEARDEEHDERGCLEQAYESVAQTVRKTGERAVTMHSLLKDGLAEKDFWDSSWVVKKANSAEPLDEERSLREYVWVAVEICSPKMRFKDPETPARVLTVLEALNSDHRLAANCTCEVHIHLGRMDGRPWSLSTLKRLAALLWVAEPTLRSIRNPKSPNYHNIYTWGFPMRQQSRLAARVGGPAMTTTPLPGILDSRAIDAIQRQTAIPAQELNALVEIWKTTTHLELGQLLSGPEKKYRRLGFNFSAFGEEDERAQRNPRTMEFRIMEGSVNADLVLGWLSICGTIAEAAVTESDNRFAAALAVSLRQSDERQRAEEASDSEKETFGGRRGRDFRELMQALGVAEQHYRHFEEKIKREHCPL</sequence>
<comment type="caution">
    <text evidence="2">The sequence shown here is derived from an EMBL/GenBank/DDBJ whole genome shotgun (WGS) entry which is preliminary data.</text>
</comment>
<organism evidence="2 3">
    <name type="scientific">Achaetomium macrosporum</name>
    <dbReference type="NCBI Taxonomy" id="79813"/>
    <lineage>
        <taxon>Eukaryota</taxon>
        <taxon>Fungi</taxon>
        <taxon>Dikarya</taxon>
        <taxon>Ascomycota</taxon>
        <taxon>Pezizomycotina</taxon>
        <taxon>Sordariomycetes</taxon>
        <taxon>Sordariomycetidae</taxon>
        <taxon>Sordariales</taxon>
        <taxon>Chaetomiaceae</taxon>
        <taxon>Achaetomium</taxon>
    </lineage>
</organism>
<reference evidence="2" key="1">
    <citation type="journal article" date="2023" name="Mol. Phylogenet. Evol.">
        <title>Genome-scale phylogeny and comparative genomics of the fungal order Sordariales.</title>
        <authorList>
            <person name="Hensen N."/>
            <person name="Bonometti L."/>
            <person name="Westerberg I."/>
            <person name="Brannstrom I.O."/>
            <person name="Guillou S."/>
            <person name="Cros-Aarteil S."/>
            <person name="Calhoun S."/>
            <person name="Haridas S."/>
            <person name="Kuo A."/>
            <person name="Mondo S."/>
            <person name="Pangilinan J."/>
            <person name="Riley R."/>
            <person name="LaButti K."/>
            <person name="Andreopoulos B."/>
            <person name="Lipzen A."/>
            <person name="Chen C."/>
            <person name="Yan M."/>
            <person name="Daum C."/>
            <person name="Ng V."/>
            <person name="Clum A."/>
            <person name="Steindorff A."/>
            <person name="Ohm R.A."/>
            <person name="Martin F."/>
            <person name="Silar P."/>
            <person name="Natvig D.O."/>
            <person name="Lalanne C."/>
            <person name="Gautier V."/>
            <person name="Ament-Velasquez S.L."/>
            <person name="Kruys A."/>
            <person name="Hutchinson M.I."/>
            <person name="Powell A.J."/>
            <person name="Barry K."/>
            <person name="Miller A.N."/>
            <person name="Grigoriev I.V."/>
            <person name="Debuchy R."/>
            <person name="Gladieux P."/>
            <person name="Hiltunen Thoren M."/>
            <person name="Johannesson H."/>
        </authorList>
    </citation>
    <scope>NUCLEOTIDE SEQUENCE</scope>
    <source>
        <strain evidence="2">CBS 532.94</strain>
    </source>
</reference>
<dbReference type="Pfam" id="PF12224">
    <property type="entry name" value="Amidoligase_2"/>
    <property type="match status" value="1"/>
</dbReference>
<dbReference type="InterPro" id="IPR022025">
    <property type="entry name" value="Amidoligase_2"/>
</dbReference>
<keyword evidence="3" id="KW-1185">Reference proteome</keyword>
<protein>
    <recommendedName>
        <fullName evidence="4">Amidoligase enzyme-domain-containing protein</fullName>
    </recommendedName>
</protein>
<dbReference type="Proteomes" id="UP001303760">
    <property type="component" value="Unassembled WGS sequence"/>
</dbReference>
<name>A0AAN7C4B6_9PEZI</name>
<dbReference type="PANTHER" id="PTHR36847">
    <property type="entry name" value="AMIDOLIGASE ENZYME"/>
    <property type="match status" value="1"/>
</dbReference>
<feature type="region of interest" description="Disordered" evidence="1">
    <location>
        <begin position="393"/>
        <end position="412"/>
    </location>
</feature>
<evidence type="ECO:0000313" key="2">
    <source>
        <dbReference type="EMBL" id="KAK4234807.1"/>
    </source>
</evidence>
<accession>A0AAN7C4B6</accession>
<evidence type="ECO:0008006" key="4">
    <source>
        <dbReference type="Google" id="ProtNLM"/>
    </source>
</evidence>
<dbReference type="PANTHER" id="PTHR36847:SF1">
    <property type="entry name" value="AMIDOLIGASE ENZYME"/>
    <property type="match status" value="1"/>
</dbReference>
<evidence type="ECO:0000256" key="1">
    <source>
        <dbReference type="SAM" id="MobiDB-lite"/>
    </source>
</evidence>
<proteinExistence type="predicted"/>